<evidence type="ECO:0000313" key="6">
    <source>
        <dbReference type="EMBL" id="KAJ9694076.1"/>
    </source>
</evidence>
<comment type="caution">
    <text evidence="6">The sequence shown here is derived from an EMBL/GenBank/DDBJ whole genome shotgun (WGS) entry which is preliminary data.</text>
</comment>
<organism evidence="6 7">
    <name type="scientific">Vitis rotundifolia</name>
    <name type="common">Muscadine grape</name>
    <dbReference type="NCBI Taxonomy" id="103349"/>
    <lineage>
        <taxon>Eukaryota</taxon>
        <taxon>Viridiplantae</taxon>
        <taxon>Streptophyta</taxon>
        <taxon>Embryophyta</taxon>
        <taxon>Tracheophyta</taxon>
        <taxon>Spermatophyta</taxon>
        <taxon>Magnoliopsida</taxon>
        <taxon>eudicotyledons</taxon>
        <taxon>Gunneridae</taxon>
        <taxon>Pentapetalae</taxon>
        <taxon>rosids</taxon>
        <taxon>Vitales</taxon>
        <taxon>Vitaceae</taxon>
        <taxon>Viteae</taxon>
        <taxon>Vitis</taxon>
    </lineage>
</organism>
<dbReference type="GO" id="GO:0012505">
    <property type="term" value="C:endomembrane system"/>
    <property type="evidence" value="ECO:0007669"/>
    <property type="project" value="TreeGrafter"/>
</dbReference>
<dbReference type="Proteomes" id="UP001168098">
    <property type="component" value="Unassembled WGS sequence"/>
</dbReference>
<accession>A0AA39DR21</accession>
<evidence type="ECO:0000256" key="2">
    <source>
        <dbReference type="ARBA" id="ARBA00022538"/>
    </source>
</evidence>
<dbReference type="GO" id="GO:0098662">
    <property type="term" value="P:inorganic cation transmembrane transport"/>
    <property type="evidence" value="ECO:0007669"/>
    <property type="project" value="TreeGrafter"/>
</dbReference>
<reference evidence="6 7" key="1">
    <citation type="journal article" date="2023" name="BMC Biotechnol.">
        <title>Vitis rotundifolia cv Carlos genome sequencing.</title>
        <authorList>
            <person name="Huff M."/>
            <person name="Hulse-Kemp A."/>
            <person name="Scheffler B."/>
            <person name="Youngblood R."/>
            <person name="Simpson S."/>
            <person name="Babiker E."/>
            <person name="Staton M."/>
        </authorList>
    </citation>
    <scope>NUCLEOTIDE SEQUENCE [LARGE SCALE GENOMIC DNA]</scope>
    <source>
        <tissue evidence="6">Leaf</tissue>
    </source>
</reference>
<evidence type="ECO:0000313" key="7">
    <source>
        <dbReference type="Proteomes" id="UP001168098"/>
    </source>
</evidence>
<evidence type="ECO:0000256" key="3">
    <source>
        <dbReference type="ARBA" id="ARBA00022958"/>
    </source>
</evidence>
<dbReference type="InterPro" id="IPR050794">
    <property type="entry name" value="CPA2_transporter"/>
</dbReference>
<dbReference type="PANTHER" id="PTHR32468:SF66">
    <property type="entry name" value="CATION_H+ EXCHANGER DOMAIN-CONTAINING PROTEIN"/>
    <property type="match status" value="1"/>
</dbReference>
<dbReference type="GO" id="GO:0006885">
    <property type="term" value="P:regulation of pH"/>
    <property type="evidence" value="ECO:0007669"/>
    <property type="project" value="TreeGrafter"/>
</dbReference>
<keyword evidence="3" id="KW-0630">Potassium</keyword>
<protein>
    <recommendedName>
        <fullName evidence="5">Cation/H(+) antiporter C-terminal domain-containing protein</fullName>
    </recommendedName>
</protein>
<dbReference type="AlphaFoldDB" id="A0AA39DR21"/>
<keyword evidence="1" id="KW-0813">Transport</keyword>
<sequence>MFFIGRVDDHELVAYAMRMFEHPNVTITLVRFLSLEMTINGHDANERRMDNDMINEFKVSKVGSEKALYKEEMVVDSVCTCSAISSMENSFDIILVGRSHEENSSIVSRLNDWMDYPKLGFLGDILASEYFTGKVSTLVIQQHS</sequence>
<dbReference type="PANTHER" id="PTHR32468">
    <property type="entry name" value="CATION/H + ANTIPORTER"/>
    <property type="match status" value="1"/>
</dbReference>
<keyword evidence="7" id="KW-1185">Reference proteome</keyword>
<gene>
    <name evidence="6" type="ORF">PVL29_009856</name>
</gene>
<feature type="domain" description="Cation/H(+) antiporter C-terminal" evidence="5">
    <location>
        <begin position="2"/>
        <end position="143"/>
    </location>
</feature>
<dbReference type="EMBL" id="JARBHA010000008">
    <property type="protein sequence ID" value="KAJ9694076.1"/>
    <property type="molecule type" value="Genomic_DNA"/>
</dbReference>
<dbReference type="GO" id="GO:0006813">
    <property type="term" value="P:potassium ion transport"/>
    <property type="evidence" value="ECO:0007669"/>
    <property type="project" value="UniProtKB-KW"/>
</dbReference>
<evidence type="ECO:0000256" key="1">
    <source>
        <dbReference type="ARBA" id="ARBA00022448"/>
    </source>
</evidence>
<keyword evidence="2" id="KW-0633">Potassium transport</keyword>
<keyword evidence="4" id="KW-0406">Ion transport</keyword>
<proteinExistence type="predicted"/>
<dbReference type="Pfam" id="PF23259">
    <property type="entry name" value="CHX17_C"/>
    <property type="match status" value="1"/>
</dbReference>
<dbReference type="InterPro" id="IPR057290">
    <property type="entry name" value="CHX17_C"/>
</dbReference>
<name>A0AA39DR21_VITRO</name>
<evidence type="ECO:0000259" key="5">
    <source>
        <dbReference type="Pfam" id="PF23259"/>
    </source>
</evidence>
<evidence type="ECO:0000256" key="4">
    <source>
        <dbReference type="ARBA" id="ARBA00023065"/>
    </source>
</evidence>